<feature type="compositionally biased region" description="Low complexity" evidence="7">
    <location>
        <begin position="558"/>
        <end position="578"/>
    </location>
</feature>
<dbReference type="GO" id="GO:0042995">
    <property type="term" value="C:cell projection"/>
    <property type="evidence" value="ECO:0007669"/>
    <property type="project" value="UniProtKB-SubCell"/>
</dbReference>
<comment type="caution">
    <text evidence="10">The sequence shown here is derived from an EMBL/GenBank/DDBJ whole genome shotgun (WGS) entry which is preliminary data.</text>
</comment>
<keyword evidence="11" id="KW-1185">Reference proteome</keyword>
<dbReference type="PROSITE" id="PS51741">
    <property type="entry name" value="F_BAR"/>
    <property type="match status" value="1"/>
</dbReference>
<keyword evidence="6" id="KW-0175">Coiled coil</keyword>
<feature type="compositionally biased region" description="Polar residues" evidence="7">
    <location>
        <begin position="588"/>
        <end position="601"/>
    </location>
</feature>
<evidence type="ECO:0000256" key="3">
    <source>
        <dbReference type="ARBA" id="ARBA00023121"/>
    </source>
</evidence>
<evidence type="ECO:0000256" key="1">
    <source>
        <dbReference type="ARBA" id="ARBA00004316"/>
    </source>
</evidence>
<protein>
    <recommendedName>
        <fullName evidence="12">F-BAR and double SH3 domains protein 2</fullName>
    </recommendedName>
</protein>
<dbReference type="SUPFAM" id="SSF103657">
    <property type="entry name" value="BAR/IMD domain-like"/>
    <property type="match status" value="1"/>
</dbReference>
<dbReference type="Pfam" id="PF14604">
    <property type="entry name" value="SH3_9"/>
    <property type="match status" value="1"/>
</dbReference>
<dbReference type="SUPFAM" id="SSF50044">
    <property type="entry name" value="SH3-domain"/>
    <property type="match status" value="1"/>
</dbReference>
<dbReference type="InterPro" id="IPR001452">
    <property type="entry name" value="SH3_domain"/>
</dbReference>
<keyword evidence="4" id="KW-0966">Cell projection</keyword>
<dbReference type="InterPro" id="IPR035460">
    <property type="entry name" value="FCHSD_SH3_1"/>
</dbReference>
<dbReference type="GO" id="GO:0030833">
    <property type="term" value="P:regulation of actin filament polymerization"/>
    <property type="evidence" value="ECO:0007669"/>
    <property type="project" value="TreeGrafter"/>
</dbReference>
<dbReference type="PROSITE" id="PS50002">
    <property type="entry name" value="SH3"/>
    <property type="match status" value="1"/>
</dbReference>
<keyword evidence="3" id="KW-0446">Lipid-binding</keyword>
<name>A0AAE1PEN4_9EUCA</name>
<evidence type="ECO:0008006" key="12">
    <source>
        <dbReference type="Google" id="ProtNLM"/>
    </source>
</evidence>
<evidence type="ECO:0000256" key="6">
    <source>
        <dbReference type="PROSITE-ProRule" id="PRU01077"/>
    </source>
</evidence>
<feature type="compositionally biased region" description="Polar residues" evidence="7">
    <location>
        <begin position="394"/>
        <end position="404"/>
    </location>
</feature>
<dbReference type="GO" id="GO:0055037">
    <property type="term" value="C:recycling endosome"/>
    <property type="evidence" value="ECO:0007669"/>
    <property type="project" value="TreeGrafter"/>
</dbReference>
<feature type="compositionally biased region" description="Acidic residues" evidence="7">
    <location>
        <begin position="415"/>
        <end position="425"/>
    </location>
</feature>
<feature type="region of interest" description="Disordered" evidence="7">
    <location>
        <begin position="556"/>
        <end position="601"/>
    </location>
</feature>
<evidence type="ECO:0000256" key="2">
    <source>
        <dbReference type="ARBA" id="ARBA00022443"/>
    </source>
</evidence>
<feature type="region of interest" description="Disordered" evidence="7">
    <location>
        <begin position="383"/>
        <end position="427"/>
    </location>
</feature>
<evidence type="ECO:0000256" key="7">
    <source>
        <dbReference type="SAM" id="MobiDB-lite"/>
    </source>
</evidence>
<sequence length="618" mass="69078">MCKIAANYQNRKIACVPDIRLEDGSEAWNVYSVWRTVLDETEKLGKARLAAVEVFQQNISEDAKNTRHFKAHLAKKFNDLLKLIQSEVQTTVADLDRTKKTYYDEEHVAHDAREKASAAEEKLKRKKGSIFQSISSLQKNSAKFSAKRDACDEKSAGARNDYLLSLAAANVHQQRYYEVDFERIMRTLEWDMYDKVSEYLTLMSRTELLTCSAAQASFNKIKEQASTVTRGYNLRCYLTFYPMLGQNIHYEFEACDGDKIETITIHDEGCQQVLDSEARKTVTTIQKNIKSIREASRKIQKLGIAGKSEADLPPDVEARLDDLKNVIRKAETSKVKGEARIVLLKEGGGGWRGCGEGEECEKVWWVRRRVYGEVEIEDYSKSVDSDSLGVEAETSLSRSGSTLSVREESESVVAGEEEKEEEEEAISAPIQEEPNINAAEFEREDTIQSQEDGRADAGGWDPMNVDWGDAPVTPLPPVTNGPQADAASYPKCSVLYNYTAQNPDELTIVENEELEMLGEGDGDGWVQARNYKGEVGYIPQNYIEMLDDASQFPALTSTTEQETTQADPQPQQQQQPLEGVADDLFPSDVTNGQTGAATASSFSSMQYGVEFSLCLSDE</sequence>
<evidence type="ECO:0000256" key="4">
    <source>
        <dbReference type="ARBA" id="ARBA00023273"/>
    </source>
</evidence>
<dbReference type="GO" id="GO:0008289">
    <property type="term" value="F:lipid binding"/>
    <property type="evidence" value="ECO:0007669"/>
    <property type="project" value="UniProtKB-KW"/>
</dbReference>
<evidence type="ECO:0000259" key="8">
    <source>
        <dbReference type="PROSITE" id="PS50002"/>
    </source>
</evidence>
<reference evidence="10" key="1">
    <citation type="submission" date="2023-11" db="EMBL/GenBank/DDBJ databases">
        <title>Genome assemblies of two species of porcelain crab, Petrolisthes cinctipes and Petrolisthes manimaculis (Anomura: Porcellanidae).</title>
        <authorList>
            <person name="Angst P."/>
        </authorList>
    </citation>
    <scope>NUCLEOTIDE SEQUENCE</scope>
    <source>
        <strain evidence="10">PB745_02</strain>
        <tissue evidence="10">Gill</tissue>
    </source>
</reference>
<comment type="subcellular location">
    <subcellularLocation>
        <location evidence="1">Cell projection</location>
    </subcellularLocation>
</comment>
<evidence type="ECO:0000313" key="10">
    <source>
        <dbReference type="EMBL" id="KAK4306631.1"/>
    </source>
</evidence>
<dbReference type="PANTHER" id="PTHR15735:SF21">
    <property type="entry name" value="PROTEIN NERVOUS WRECK"/>
    <property type="match status" value="1"/>
</dbReference>
<organism evidence="10 11">
    <name type="scientific">Petrolisthes manimaculis</name>
    <dbReference type="NCBI Taxonomy" id="1843537"/>
    <lineage>
        <taxon>Eukaryota</taxon>
        <taxon>Metazoa</taxon>
        <taxon>Ecdysozoa</taxon>
        <taxon>Arthropoda</taxon>
        <taxon>Crustacea</taxon>
        <taxon>Multicrustacea</taxon>
        <taxon>Malacostraca</taxon>
        <taxon>Eumalacostraca</taxon>
        <taxon>Eucarida</taxon>
        <taxon>Decapoda</taxon>
        <taxon>Pleocyemata</taxon>
        <taxon>Anomura</taxon>
        <taxon>Galatheoidea</taxon>
        <taxon>Porcellanidae</taxon>
        <taxon>Petrolisthes</taxon>
    </lineage>
</organism>
<dbReference type="PANTHER" id="PTHR15735">
    <property type="entry name" value="FCH AND DOUBLE SH3 DOMAINS PROTEIN"/>
    <property type="match status" value="1"/>
</dbReference>
<feature type="domain" description="F-BAR" evidence="9">
    <location>
        <begin position="1"/>
        <end position="233"/>
    </location>
</feature>
<dbReference type="GO" id="GO:0031594">
    <property type="term" value="C:neuromuscular junction"/>
    <property type="evidence" value="ECO:0007669"/>
    <property type="project" value="TreeGrafter"/>
</dbReference>
<dbReference type="InterPro" id="IPR031160">
    <property type="entry name" value="F_BAR_dom"/>
</dbReference>
<dbReference type="Proteomes" id="UP001292094">
    <property type="component" value="Unassembled WGS sequence"/>
</dbReference>
<accession>A0AAE1PEN4</accession>
<keyword evidence="2 5" id="KW-0728">SH3 domain</keyword>
<dbReference type="AlphaFoldDB" id="A0AAE1PEN4"/>
<gene>
    <name evidence="10" type="ORF">Pmani_021581</name>
</gene>
<dbReference type="CDD" id="cd11761">
    <property type="entry name" value="SH3_FCHSD_1"/>
    <property type="match status" value="1"/>
</dbReference>
<dbReference type="SMART" id="SM00326">
    <property type="entry name" value="SH3"/>
    <property type="match status" value="1"/>
</dbReference>
<feature type="domain" description="SH3" evidence="8">
    <location>
        <begin position="487"/>
        <end position="548"/>
    </location>
</feature>
<dbReference type="EMBL" id="JAWZYT010002108">
    <property type="protein sequence ID" value="KAK4306631.1"/>
    <property type="molecule type" value="Genomic_DNA"/>
</dbReference>
<evidence type="ECO:0000313" key="11">
    <source>
        <dbReference type="Proteomes" id="UP001292094"/>
    </source>
</evidence>
<dbReference type="InterPro" id="IPR027267">
    <property type="entry name" value="AH/BAR_dom_sf"/>
</dbReference>
<dbReference type="InterPro" id="IPR036028">
    <property type="entry name" value="SH3-like_dom_sf"/>
</dbReference>
<dbReference type="Gene3D" id="1.20.1270.60">
    <property type="entry name" value="Arfaptin homology (AH) domain/BAR domain"/>
    <property type="match status" value="1"/>
</dbReference>
<evidence type="ECO:0000259" key="9">
    <source>
        <dbReference type="PROSITE" id="PS51741"/>
    </source>
</evidence>
<dbReference type="GO" id="GO:0007274">
    <property type="term" value="P:neuromuscular synaptic transmission"/>
    <property type="evidence" value="ECO:0007669"/>
    <property type="project" value="TreeGrafter"/>
</dbReference>
<dbReference type="Gene3D" id="2.30.30.40">
    <property type="entry name" value="SH3 Domains"/>
    <property type="match status" value="1"/>
</dbReference>
<proteinExistence type="predicted"/>
<evidence type="ECO:0000256" key="5">
    <source>
        <dbReference type="PROSITE-ProRule" id="PRU00192"/>
    </source>
</evidence>